<evidence type="ECO:0000313" key="4">
    <source>
        <dbReference type="Proteomes" id="UP000199377"/>
    </source>
</evidence>
<dbReference type="CDD" id="cd00291">
    <property type="entry name" value="SirA_YedF_YeeD"/>
    <property type="match status" value="1"/>
</dbReference>
<dbReference type="AlphaFoldDB" id="A0A1I3GBA4"/>
<gene>
    <name evidence="3" type="ORF">SAMN05216258_10567</name>
</gene>
<dbReference type="STRING" id="1114924.SAMN05216258_10567"/>
<reference evidence="3 4" key="1">
    <citation type="submission" date="2016-10" db="EMBL/GenBank/DDBJ databases">
        <authorList>
            <person name="de Groot N.N."/>
        </authorList>
    </citation>
    <scope>NUCLEOTIDE SEQUENCE [LARGE SCALE GENOMIC DNA]</scope>
    <source>
        <strain evidence="3 4">CGMCC 1.11030</strain>
    </source>
</reference>
<evidence type="ECO:0000256" key="1">
    <source>
        <dbReference type="ARBA" id="ARBA00008984"/>
    </source>
</evidence>
<dbReference type="EMBL" id="FOQH01000005">
    <property type="protein sequence ID" value="SFI20776.1"/>
    <property type="molecule type" value="Genomic_DNA"/>
</dbReference>
<evidence type="ECO:0000313" key="3">
    <source>
        <dbReference type="EMBL" id="SFI20776.1"/>
    </source>
</evidence>
<name>A0A1I3GBA4_9RHOB</name>
<dbReference type="PANTHER" id="PTHR33279:SF6">
    <property type="entry name" value="SULFUR CARRIER PROTEIN YEDF-RELATED"/>
    <property type="match status" value="1"/>
</dbReference>
<dbReference type="PANTHER" id="PTHR33279">
    <property type="entry name" value="SULFUR CARRIER PROTEIN YEDF-RELATED"/>
    <property type="match status" value="1"/>
</dbReference>
<evidence type="ECO:0000259" key="2">
    <source>
        <dbReference type="PROSITE" id="PS01148"/>
    </source>
</evidence>
<dbReference type="InterPro" id="IPR001455">
    <property type="entry name" value="TusA-like"/>
</dbReference>
<accession>A0A1I3GBA4</accession>
<dbReference type="Proteomes" id="UP000199377">
    <property type="component" value="Unassembled WGS sequence"/>
</dbReference>
<dbReference type="Gene3D" id="3.30.110.40">
    <property type="entry name" value="TusA-like domain"/>
    <property type="match status" value="1"/>
</dbReference>
<dbReference type="Pfam" id="PF01206">
    <property type="entry name" value="TusA"/>
    <property type="match status" value="1"/>
</dbReference>
<dbReference type="RefSeq" id="WP_092859921.1">
    <property type="nucleotide sequence ID" value="NZ_FOQH01000005.1"/>
</dbReference>
<dbReference type="OrthoDB" id="9797551at2"/>
<comment type="similarity">
    <text evidence="1">Belongs to the sulfur carrier protein TusA family.</text>
</comment>
<dbReference type="PROSITE" id="PS01148">
    <property type="entry name" value="UPF0033"/>
    <property type="match status" value="1"/>
</dbReference>
<dbReference type="InterPro" id="IPR036868">
    <property type="entry name" value="TusA-like_sf"/>
</dbReference>
<proteinExistence type="inferred from homology"/>
<sequence>MSPDPLPVPDLEIDALGLICPLPVLRARKRLAGLPAGAVLAIVADDPMAAIDLPNFCAEEGHALLSDAPAPGGGRRFVIRKAG</sequence>
<feature type="domain" description="UPF0033" evidence="2">
    <location>
        <begin position="13"/>
        <end position="37"/>
    </location>
</feature>
<protein>
    <submittedName>
        <fullName evidence="3">tRNA 2-thiouridine synthesizing protein A</fullName>
    </submittedName>
</protein>
<dbReference type="SUPFAM" id="SSF64307">
    <property type="entry name" value="SirA-like"/>
    <property type="match status" value="1"/>
</dbReference>
<keyword evidence="4" id="KW-1185">Reference proteome</keyword>
<organism evidence="3 4">
    <name type="scientific">Albimonas pacifica</name>
    <dbReference type="NCBI Taxonomy" id="1114924"/>
    <lineage>
        <taxon>Bacteria</taxon>
        <taxon>Pseudomonadati</taxon>
        <taxon>Pseudomonadota</taxon>
        <taxon>Alphaproteobacteria</taxon>
        <taxon>Rhodobacterales</taxon>
        <taxon>Paracoccaceae</taxon>
        <taxon>Albimonas</taxon>
    </lineage>
</organism>